<name>A0A410DRY5_9CLOT</name>
<keyword evidence="6" id="KW-0443">Lipid metabolism</keyword>
<evidence type="ECO:0000256" key="4">
    <source>
        <dbReference type="ARBA" id="ARBA00022989"/>
    </source>
</evidence>
<evidence type="ECO:0000256" key="1">
    <source>
        <dbReference type="ARBA" id="ARBA00004651"/>
    </source>
</evidence>
<dbReference type="GO" id="GO:0006629">
    <property type="term" value="P:lipid metabolic process"/>
    <property type="evidence" value="ECO:0007669"/>
    <property type="project" value="UniProtKB-KW"/>
</dbReference>
<feature type="transmembrane region" description="Helical" evidence="6">
    <location>
        <begin position="129"/>
        <end position="147"/>
    </location>
</feature>
<feature type="transmembrane region" description="Helical" evidence="6">
    <location>
        <begin position="5"/>
        <end position="24"/>
    </location>
</feature>
<dbReference type="RefSeq" id="WP_128212745.1">
    <property type="nucleotide sequence ID" value="NZ_CP025746.1"/>
</dbReference>
<dbReference type="EC" id="2.3.2.3" evidence="6"/>
<dbReference type="GO" id="GO:0050071">
    <property type="term" value="F:phosphatidylglycerol lysyltransferase activity"/>
    <property type="evidence" value="ECO:0007669"/>
    <property type="project" value="UniProtKB-EC"/>
</dbReference>
<evidence type="ECO:0000313" key="8">
    <source>
        <dbReference type="Proteomes" id="UP000286268"/>
    </source>
</evidence>
<keyword evidence="6" id="KW-0046">Antibiotic resistance</keyword>
<keyword evidence="4 6" id="KW-1133">Transmembrane helix</keyword>
<comment type="function">
    <text evidence="6">Catalyzes the transfer of a lysyl group from L-lysyl-tRNA(Lys) to membrane-bound phosphatidylglycerol (PG), which produces lysylphosphatidylglycerol (LPG), a major component of the bacterial membrane with a positive net charge. LPG synthesis contributes to bacterial virulence as it is involved in the resistance mechanism against cationic antimicrobial peptides (CAMP) produces by the host's immune system (defensins, cathelicidins) and by the competing microorganisms.</text>
</comment>
<dbReference type="Proteomes" id="UP000286268">
    <property type="component" value="Chromosome"/>
</dbReference>
<feature type="transmembrane region" description="Helical" evidence="6">
    <location>
        <begin position="44"/>
        <end position="64"/>
    </location>
</feature>
<dbReference type="EMBL" id="CP025746">
    <property type="protein sequence ID" value="QAA31953.1"/>
    <property type="molecule type" value="Genomic_DNA"/>
</dbReference>
<feature type="transmembrane region" description="Helical" evidence="6">
    <location>
        <begin position="153"/>
        <end position="176"/>
    </location>
</feature>
<dbReference type="GO" id="GO:0046677">
    <property type="term" value="P:response to antibiotic"/>
    <property type="evidence" value="ECO:0007669"/>
    <property type="project" value="UniProtKB-KW"/>
</dbReference>
<dbReference type="PANTHER" id="PTHR37693:SF1">
    <property type="entry name" value="INTEGRAL MEMBRANE PROTEIN"/>
    <property type="match status" value="1"/>
</dbReference>
<gene>
    <name evidence="6" type="primary">mprF</name>
    <name evidence="7" type="ORF">C1I91_09975</name>
</gene>
<comment type="similarity">
    <text evidence="6">Belongs to the LPG synthase family.</text>
</comment>
<dbReference type="InterPro" id="IPR022791">
    <property type="entry name" value="L-PG_synthase/AglD"/>
</dbReference>
<dbReference type="GO" id="GO:0005886">
    <property type="term" value="C:plasma membrane"/>
    <property type="evidence" value="ECO:0007669"/>
    <property type="project" value="UniProtKB-SubCell"/>
</dbReference>
<dbReference type="AlphaFoldDB" id="A0A410DRY5"/>
<dbReference type="Pfam" id="PF03706">
    <property type="entry name" value="LPG_synthase_TM"/>
    <property type="match status" value="1"/>
</dbReference>
<proteinExistence type="inferred from homology"/>
<accession>A0A410DRY5</accession>
<dbReference type="KEGG" id="cmah:C1I91_09975"/>
<feature type="transmembrane region" description="Helical" evidence="6">
    <location>
        <begin position="261"/>
        <end position="280"/>
    </location>
</feature>
<keyword evidence="6" id="KW-0808">Transferase</keyword>
<dbReference type="NCBIfam" id="TIGR00374">
    <property type="entry name" value="flippase-like domain"/>
    <property type="match status" value="1"/>
</dbReference>
<evidence type="ECO:0000256" key="2">
    <source>
        <dbReference type="ARBA" id="ARBA00022475"/>
    </source>
</evidence>
<sequence length="340" mass="39042">MKSKVFNLVIVIISAFIFITFFLFTKGLNTLINEIKTLSFPWLLAAIILIIAFWLFESLVIYVITKELYPIDNLYIKSLRFQIIGQFFGAITPFSAGSHPAQLYEMTESGIPIGIAGSISMIKFIIHQVTNILILLMAFLLRFNYFYSRVNYFIYLCFSGLIVHIITMILAILFLFSSKLTKKLLIFIFRILKKFRLLKDIDSTYTKIEKELENFHENALLITKYKKMCAKASIFTTLQWLAFFSIPYCIYRSFGFNAEDLVTMIAAQVFLVNFMVIIPLPGAEGGAEGGFYLIYGLFFKSGTIITAIFLWRLITYYSSIAVGSILSLLFPRTNLEKKKT</sequence>
<organism evidence="7 8">
    <name type="scientific">Clostridium manihotivorum</name>
    <dbReference type="NCBI Taxonomy" id="2320868"/>
    <lineage>
        <taxon>Bacteria</taxon>
        <taxon>Bacillati</taxon>
        <taxon>Bacillota</taxon>
        <taxon>Clostridia</taxon>
        <taxon>Eubacteriales</taxon>
        <taxon>Clostridiaceae</taxon>
        <taxon>Clostridium</taxon>
    </lineage>
</organism>
<protein>
    <recommendedName>
        <fullName evidence="6">Phosphatidylglycerol lysyltransferase</fullName>
        <ecNumber evidence="6">2.3.2.3</ecNumber>
    </recommendedName>
    <alternativeName>
        <fullName evidence="6">Lysylphosphatidylglycerol synthase</fullName>
    </alternativeName>
</protein>
<feature type="transmembrane region" description="Helical" evidence="6">
    <location>
        <begin position="234"/>
        <end position="255"/>
    </location>
</feature>
<keyword evidence="8" id="KW-1185">Reference proteome</keyword>
<evidence type="ECO:0000313" key="7">
    <source>
        <dbReference type="EMBL" id="QAA31953.1"/>
    </source>
</evidence>
<dbReference type="PANTHER" id="PTHR37693">
    <property type="entry name" value="PHOSPHATIDYLGLYCEROL LYSYLTRANSFERASE"/>
    <property type="match status" value="1"/>
</dbReference>
<reference evidence="7 8" key="1">
    <citation type="submission" date="2018-01" db="EMBL/GenBank/DDBJ databases">
        <title>Genome Sequencing and Assembly of Anaerobacter polyendosporus strain CT4.</title>
        <authorList>
            <person name="Tachaapaikoon C."/>
            <person name="Sutheeworapong S."/>
            <person name="Jenjaroenpun P."/>
            <person name="Wongsurawat T."/>
            <person name="Nookeaw I."/>
            <person name="Cheawchanlertfa P."/>
            <person name="Kosugi A."/>
            <person name="Cheevadhanarak S."/>
            <person name="Ratanakhanokchai K."/>
        </authorList>
    </citation>
    <scope>NUCLEOTIDE SEQUENCE [LARGE SCALE GENOMIC DNA]</scope>
    <source>
        <strain evidence="7 8">CT4</strain>
    </source>
</reference>
<comment type="subcellular location">
    <subcellularLocation>
        <location evidence="1 6">Cell membrane</location>
        <topology evidence="1 6">Multi-pass membrane protein</topology>
    </subcellularLocation>
</comment>
<comment type="catalytic activity">
    <reaction evidence="6">
        <text>L-lysyl-tRNA(Lys) + a 1,2-diacyl-sn-glycero-3-phospho-(1'-sn-glycerol) = a 1,2-diacyl-sn-glycero-3-phospho-1'-(3'-O-L-lysyl)-sn-glycerol + tRNA(Lys)</text>
        <dbReference type="Rhea" id="RHEA:10668"/>
        <dbReference type="Rhea" id="RHEA-COMP:9696"/>
        <dbReference type="Rhea" id="RHEA-COMP:9697"/>
        <dbReference type="ChEBI" id="CHEBI:64716"/>
        <dbReference type="ChEBI" id="CHEBI:75792"/>
        <dbReference type="ChEBI" id="CHEBI:78442"/>
        <dbReference type="ChEBI" id="CHEBI:78529"/>
        <dbReference type="EC" id="2.3.2.3"/>
    </reaction>
</comment>
<evidence type="ECO:0000256" key="3">
    <source>
        <dbReference type="ARBA" id="ARBA00022692"/>
    </source>
</evidence>
<evidence type="ECO:0000256" key="5">
    <source>
        <dbReference type="ARBA" id="ARBA00023136"/>
    </source>
</evidence>
<keyword evidence="3 6" id="KW-0812">Transmembrane</keyword>
<feature type="transmembrane region" description="Helical" evidence="6">
    <location>
        <begin position="316"/>
        <end position="335"/>
    </location>
</feature>
<evidence type="ECO:0000256" key="6">
    <source>
        <dbReference type="RuleBase" id="RU363042"/>
    </source>
</evidence>
<keyword evidence="2" id="KW-1003">Cell membrane</keyword>
<dbReference type="OrthoDB" id="9810654at2"/>
<keyword evidence="5 6" id="KW-0472">Membrane</keyword>